<dbReference type="PANTHER" id="PTHR43384:SF6">
    <property type="entry name" value="SEPTUM SITE-DETERMINING PROTEIN MIND HOMOLOG, CHLOROPLASTIC"/>
    <property type="match status" value="1"/>
</dbReference>
<dbReference type="GO" id="GO:0051782">
    <property type="term" value="P:negative regulation of cell division"/>
    <property type="evidence" value="ECO:0007669"/>
    <property type="project" value="TreeGrafter"/>
</dbReference>
<keyword evidence="6" id="KW-1185">Reference proteome</keyword>
<dbReference type="EMBL" id="NPIB01000003">
    <property type="protein sequence ID" value="PLC58982.1"/>
    <property type="molecule type" value="Genomic_DNA"/>
</dbReference>
<evidence type="ECO:0000313" key="5">
    <source>
        <dbReference type="EMBL" id="PLC58982.1"/>
    </source>
</evidence>
<evidence type="ECO:0000256" key="3">
    <source>
        <dbReference type="SAM" id="Phobius"/>
    </source>
</evidence>
<keyword evidence="1" id="KW-0547">Nucleotide-binding</keyword>
<name>A0A2N4UVD0_9GAMM</name>
<dbReference type="GO" id="GO:0005829">
    <property type="term" value="C:cytosol"/>
    <property type="evidence" value="ECO:0007669"/>
    <property type="project" value="TreeGrafter"/>
</dbReference>
<keyword evidence="3" id="KW-0812">Transmembrane</keyword>
<protein>
    <recommendedName>
        <fullName evidence="4">AAA domain-containing protein</fullName>
    </recommendedName>
</protein>
<reference evidence="5 6" key="1">
    <citation type="journal article" date="2018" name="Syst. Appl. Microbiol.">
        <title>Photobacterium carnosum sp. nov., isolated from spoiled modified atmosphere packaged poultry meat.</title>
        <authorList>
            <person name="Hilgarth M."/>
            <person name="Fuertes S."/>
            <person name="Ehrmann M."/>
            <person name="Vogel R.F."/>
        </authorList>
    </citation>
    <scope>NUCLEOTIDE SEQUENCE [LARGE SCALE GENOMIC DNA]</scope>
    <source>
        <strain evidence="5 6">TMW 2.2021</strain>
    </source>
</reference>
<dbReference type="AlphaFoldDB" id="A0A2N4UVD0"/>
<evidence type="ECO:0000259" key="4">
    <source>
        <dbReference type="Pfam" id="PF13614"/>
    </source>
</evidence>
<dbReference type="SUPFAM" id="SSF52540">
    <property type="entry name" value="P-loop containing nucleoside triphosphate hydrolases"/>
    <property type="match status" value="1"/>
</dbReference>
<evidence type="ECO:0000313" key="6">
    <source>
        <dbReference type="Proteomes" id="UP000234420"/>
    </source>
</evidence>
<keyword evidence="3" id="KW-1133">Transmembrane helix</keyword>
<evidence type="ECO:0000256" key="1">
    <source>
        <dbReference type="ARBA" id="ARBA00022741"/>
    </source>
</evidence>
<dbReference type="InterPro" id="IPR027417">
    <property type="entry name" value="P-loop_NTPase"/>
</dbReference>
<feature type="transmembrane region" description="Helical" evidence="3">
    <location>
        <begin position="312"/>
        <end position="329"/>
    </location>
</feature>
<evidence type="ECO:0000256" key="2">
    <source>
        <dbReference type="ARBA" id="ARBA00022840"/>
    </source>
</evidence>
<dbReference type="GO" id="GO:0009898">
    <property type="term" value="C:cytoplasmic side of plasma membrane"/>
    <property type="evidence" value="ECO:0007669"/>
    <property type="project" value="TreeGrafter"/>
</dbReference>
<dbReference type="Gene3D" id="3.40.50.300">
    <property type="entry name" value="P-loop containing nucleotide triphosphate hydrolases"/>
    <property type="match status" value="1"/>
</dbReference>
<dbReference type="GO" id="GO:0016887">
    <property type="term" value="F:ATP hydrolysis activity"/>
    <property type="evidence" value="ECO:0007669"/>
    <property type="project" value="TreeGrafter"/>
</dbReference>
<dbReference type="InterPro" id="IPR025669">
    <property type="entry name" value="AAA_dom"/>
</dbReference>
<organism evidence="5 6">
    <name type="scientific">Photobacterium carnosum</name>
    <dbReference type="NCBI Taxonomy" id="2023717"/>
    <lineage>
        <taxon>Bacteria</taxon>
        <taxon>Pseudomonadati</taxon>
        <taxon>Pseudomonadota</taxon>
        <taxon>Gammaproteobacteria</taxon>
        <taxon>Vibrionales</taxon>
        <taxon>Vibrionaceae</taxon>
        <taxon>Photobacterium</taxon>
    </lineage>
</organism>
<comment type="caution">
    <text evidence="5">The sequence shown here is derived from an EMBL/GenBank/DDBJ whole genome shotgun (WGS) entry which is preliminary data.</text>
</comment>
<proteinExistence type="predicted"/>
<dbReference type="InterPro" id="IPR050625">
    <property type="entry name" value="ParA/MinD_ATPase"/>
</dbReference>
<dbReference type="GO" id="GO:0005524">
    <property type="term" value="F:ATP binding"/>
    <property type="evidence" value="ECO:0007669"/>
    <property type="project" value="UniProtKB-KW"/>
</dbReference>
<feature type="domain" description="AAA" evidence="4">
    <location>
        <begin position="12"/>
        <end position="178"/>
    </location>
</feature>
<keyword evidence="2" id="KW-0067">ATP-binding</keyword>
<feature type="transmembrane region" description="Helical" evidence="3">
    <location>
        <begin position="288"/>
        <end position="306"/>
    </location>
</feature>
<sequence>MNMCKDKSTSCKVLAIVSGKGGSGKTMLTSTIASILDESGKSVLLIDADFGTAGLTYYLGLNEVSNISVGLTNIFSNKKSTSLDSEDIIENLNSYKNTSFIGVGDHRRYKESGGQNFFHEYFDDFLTIIKEKNIFDYIVIDCRGGIDEESITVCRSADDIIIVAETDTTSFQATQYLVDVLYDNGISDKITGFFINKVFDDPSVIMRNGAVSFKCRYLSSIPFDLDAIKSFIVGEIPSISGTFSSQIWNGLCKINSLNDIKKPIMKPLKSNQFSIVSFKDVKINIGSYLLSIVLFLSIFMILISLFMSNDDLYSNLWPFFLVSLILSIFTSSDKVKKKIGSYYIKLLSIFKS</sequence>
<accession>A0A2N4UVD0</accession>
<gene>
    <name evidence="5" type="ORF">CIK00_04075</name>
</gene>
<dbReference type="PANTHER" id="PTHR43384">
    <property type="entry name" value="SEPTUM SITE-DETERMINING PROTEIN MIND HOMOLOG, CHLOROPLASTIC-RELATED"/>
    <property type="match status" value="1"/>
</dbReference>
<dbReference type="Proteomes" id="UP000234420">
    <property type="component" value="Unassembled WGS sequence"/>
</dbReference>
<dbReference type="Pfam" id="PF13614">
    <property type="entry name" value="AAA_31"/>
    <property type="match status" value="1"/>
</dbReference>
<keyword evidence="3" id="KW-0472">Membrane</keyword>